<gene>
    <name evidence="3" type="ORF">JD292_00735</name>
</gene>
<dbReference type="EMBL" id="JAEHOI010000001">
    <property type="protein sequence ID" value="MBK0420605.1"/>
    <property type="molecule type" value="Genomic_DNA"/>
</dbReference>
<proteinExistence type="predicted"/>
<name>A0A934UW55_9MICO</name>
<feature type="compositionally biased region" description="Polar residues" evidence="1">
    <location>
        <begin position="53"/>
        <end position="67"/>
    </location>
</feature>
<keyword evidence="4" id="KW-1185">Reference proteome</keyword>
<dbReference type="RefSeq" id="WP_200130817.1">
    <property type="nucleotide sequence ID" value="NZ_JAEHOI010000001.1"/>
</dbReference>
<feature type="chain" id="PRO_5039158684" description="DUF3558 domain-containing protein" evidence="2">
    <location>
        <begin position="23"/>
        <end position="228"/>
    </location>
</feature>
<accession>A0A934UW55</accession>
<protein>
    <recommendedName>
        <fullName evidence="5">DUF3558 domain-containing protein</fullName>
    </recommendedName>
</protein>
<comment type="caution">
    <text evidence="3">The sequence shown here is derived from an EMBL/GenBank/DDBJ whole genome shotgun (WGS) entry which is preliminary data.</text>
</comment>
<reference evidence="3" key="1">
    <citation type="submission" date="2020-12" db="EMBL/GenBank/DDBJ databases">
        <title>Leucobacter sp. CAS2, isolated from Chromium sludge.</title>
        <authorList>
            <person name="Xu Z."/>
        </authorList>
    </citation>
    <scope>NUCLEOTIDE SEQUENCE</scope>
    <source>
        <strain evidence="3">CSA2</strain>
    </source>
</reference>
<feature type="region of interest" description="Disordered" evidence="1">
    <location>
        <begin position="28"/>
        <end position="68"/>
    </location>
</feature>
<organism evidence="3 4">
    <name type="scientific">Leucobacter edaphi</name>
    <dbReference type="NCBI Taxonomy" id="2796472"/>
    <lineage>
        <taxon>Bacteria</taxon>
        <taxon>Bacillati</taxon>
        <taxon>Actinomycetota</taxon>
        <taxon>Actinomycetes</taxon>
        <taxon>Micrococcales</taxon>
        <taxon>Microbacteriaceae</taxon>
        <taxon>Leucobacter</taxon>
    </lineage>
</organism>
<sequence length="228" mass="24025">MISRIHVLTPALAAVAAGLLLAGCAAEPSTPTGTPTDAPGTEVATTEPVESPASETTAEPQAGTSPITFPECDAANPLAIQESAEFYASWGEGLTVTNGPADRGVFNHLAGPSAQAALESAATVRGCRWYLYIHGNNVTQYTAELGEAARETLIRSLRDSDYTESRLGASTVFSYQTDDPENYRMTGPTQIQYIFIENAWIAIFETGKSDYSQSALDTLVASNPGLTG</sequence>
<evidence type="ECO:0000313" key="4">
    <source>
        <dbReference type="Proteomes" id="UP000618733"/>
    </source>
</evidence>
<evidence type="ECO:0008006" key="5">
    <source>
        <dbReference type="Google" id="ProtNLM"/>
    </source>
</evidence>
<keyword evidence="2" id="KW-0732">Signal</keyword>
<dbReference type="Proteomes" id="UP000618733">
    <property type="component" value="Unassembled WGS sequence"/>
</dbReference>
<feature type="signal peptide" evidence="2">
    <location>
        <begin position="1"/>
        <end position="22"/>
    </location>
</feature>
<evidence type="ECO:0000313" key="3">
    <source>
        <dbReference type="EMBL" id="MBK0420605.1"/>
    </source>
</evidence>
<feature type="compositionally biased region" description="Low complexity" evidence="1">
    <location>
        <begin position="28"/>
        <end position="41"/>
    </location>
</feature>
<evidence type="ECO:0000256" key="2">
    <source>
        <dbReference type="SAM" id="SignalP"/>
    </source>
</evidence>
<evidence type="ECO:0000256" key="1">
    <source>
        <dbReference type="SAM" id="MobiDB-lite"/>
    </source>
</evidence>
<dbReference type="PROSITE" id="PS51257">
    <property type="entry name" value="PROKAR_LIPOPROTEIN"/>
    <property type="match status" value="1"/>
</dbReference>
<dbReference type="AlphaFoldDB" id="A0A934UW55"/>